<gene>
    <name evidence="9" type="ORF">A2V97_00090</name>
</gene>
<dbReference type="Pfam" id="PF02777">
    <property type="entry name" value="Sod_Fe_C"/>
    <property type="match status" value="1"/>
</dbReference>
<feature type="binding site" evidence="5">
    <location>
        <position position="82"/>
    </location>
    <ligand>
        <name>Mn(2+)</name>
        <dbReference type="ChEBI" id="CHEBI:29035"/>
    </ligand>
</feature>
<dbReference type="EC" id="1.15.1.1" evidence="2 6"/>
<keyword evidence="3 5" id="KW-0479">Metal-binding</keyword>
<dbReference type="InterPro" id="IPR019833">
    <property type="entry name" value="Mn/Fe_SOD_BS"/>
</dbReference>
<feature type="domain" description="Manganese/iron superoxide dismutase N-terminal" evidence="7">
    <location>
        <begin position="3"/>
        <end position="90"/>
    </location>
</feature>
<sequence>MMFTLPPLPYDYAALEPFIDTETMRIHHTKHHAAYVQNLNDALKGRDELLDTDIFDLIGSLKKIPAELQTRVRNQGGGHLNHSLFWKLMAPKPAKAPSHSLMSLIKKNFRDFKTFQEEFSATAMGRFGSGWVWLVVHGRKLEVVDTVNQDSPLSLGLSPILALDVWEHAYYLRYQNRRAEYIDAWWNVVNWEEVENLYTQALKKKKTK</sequence>
<dbReference type="AlphaFoldDB" id="A0A1F7XJF2"/>
<dbReference type="PANTHER" id="PTHR43595">
    <property type="entry name" value="37S RIBOSOMAL PROTEIN S26, MITOCHONDRIAL"/>
    <property type="match status" value="1"/>
</dbReference>
<dbReference type="InterPro" id="IPR019831">
    <property type="entry name" value="Mn/Fe_SOD_N"/>
</dbReference>
<dbReference type="Gene3D" id="3.55.40.20">
    <property type="entry name" value="Iron/manganese superoxide dismutase, C-terminal domain"/>
    <property type="match status" value="1"/>
</dbReference>
<dbReference type="PANTHER" id="PTHR43595:SF2">
    <property type="entry name" value="SMALL RIBOSOMAL SUBUNIT PROTEIN MS42"/>
    <property type="match status" value="1"/>
</dbReference>
<keyword evidence="4 6" id="KW-0560">Oxidoreductase</keyword>
<comment type="function">
    <text evidence="6">Destroys radicals which are normally produced within the cells and which are toxic to biological systems.</text>
</comment>
<evidence type="ECO:0000256" key="4">
    <source>
        <dbReference type="ARBA" id="ARBA00023002"/>
    </source>
</evidence>
<dbReference type="GO" id="GO:0046872">
    <property type="term" value="F:metal ion binding"/>
    <property type="evidence" value="ECO:0007669"/>
    <property type="project" value="UniProtKB-KW"/>
</dbReference>
<evidence type="ECO:0000256" key="2">
    <source>
        <dbReference type="ARBA" id="ARBA00012682"/>
    </source>
</evidence>
<dbReference type="PROSITE" id="PS00088">
    <property type="entry name" value="SOD_MN"/>
    <property type="match status" value="1"/>
</dbReference>
<accession>A0A1F7XJF2</accession>
<dbReference type="GO" id="GO:0004784">
    <property type="term" value="F:superoxide dismutase activity"/>
    <property type="evidence" value="ECO:0007669"/>
    <property type="project" value="UniProtKB-EC"/>
</dbReference>
<dbReference type="Proteomes" id="UP000177382">
    <property type="component" value="Unassembled WGS sequence"/>
</dbReference>
<evidence type="ECO:0000256" key="6">
    <source>
        <dbReference type="RuleBase" id="RU000414"/>
    </source>
</evidence>
<dbReference type="FunFam" id="3.55.40.20:FF:000004">
    <property type="entry name" value="Superoxide dismutase [Fe]"/>
    <property type="match status" value="1"/>
</dbReference>
<name>A0A1F7XJF2_9BACT</name>
<dbReference type="SUPFAM" id="SSF46609">
    <property type="entry name" value="Fe,Mn superoxide dismutase (SOD), N-terminal domain"/>
    <property type="match status" value="1"/>
</dbReference>
<dbReference type="SUPFAM" id="SSF54719">
    <property type="entry name" value="Fe,Mn superoxide dismutase (SOD), C-terminal domain"/>
    <property type="match status" value="1"/>
</dbReference>
<dbReference type="FunFam" id="1.10.287.990:FF:000001">
    <property type="entry name" value="Superoxide dismutase"/>
    <property type="match status" value="1"/>
</dbReference>
<evidence type="ECO:0000259" key="7">
    <source>
        <dbReference type="Pfam" id="PF00081"/>
    </source>
</evidence>
<dbReference type="Gene3D" id="1.10.287.990">
    <property type="entry name" value="Fe,Mn superoxide dismutase (SOD) domain"/>
    <property type="match status" value="1"/>
</dbReference>
<evidence type="ECO:0000256" key="3">
    <source>
        <dbReference type="ARBA" id="ARBA00022723"/>
    </source>
</evidence>
<evidence type="ECO:0000259" key="8">
    <source>
        <dbReference type="Pfam" id="PF02777"/>
    </source>
</evidence>
<dbReference type="Pfam" id="PF00081">
    <property type="entry name" value="Sod_Fe_N"/>
    <property type="match status" value="1"/>
</dbReference>
<dbReference type="EMBL" id="MGFX01000007">
    <property type="protein sequence ID" value="OGM15130.1"/>
    <property type="molecule type" value="Genomic_DNA"/>
</dbReference>
<reference evidence="9 10" key="1">
    <citation type="journal article" date="2016" name="Nat. Commun.">
        <title>Thousands of microbial genomes shed light on interconnected biogeochemical processes in an aquifer system.</title>
        <authorList>
            <person name="Anantharaman K."/>
            <person name="Brown C.T."/>
            <person name="Hug L.A."/>
            <person name="Sharon I."/>
            <person name="Castelle C.J."/>
            <person name="Probst A.J."/>
            <person name="Thomas B.C."/>
            <person name="Singh A."/>
            <person name="Wilkins M.J."/>
            <person name="Karaoz U."/>
            <person name="Brodie E.L."/>
            <person name="Williams K.H."/>
            <person name="Hubbard S.S."/>
            <person name="Banfield J.F."/>
        </authorList>
    </citation>
    <scope>NUCLEOTIDE SEQUENCE [LARGE SCALE GENOMIC DNA]</scope>
</reference>
<evidence type="ECO:0000256" key="5">
    <source>
        <dbReference type="PIRSR" id="PIRSR000349-1"/>
    </source>
</evidence>
<dbReference type="PRINTS" id="PR01703">
    <property type="entry name" value="MNSODISMTASE"/>
</dbReference>
<comment type="caution">
    <text evidence="9">The sequence shown here is derived from an EMBL/GenBank/DDBJ whole genome shotgun (WGS) entry which is preliminary data.</text>
</comment>
<dbReference type="InterPro" id="IPR001189">
    <property type="entry name" value="Mn/Fe_SOD"/>
</dbReference>
<feature type="binding site" evidence="5">
    <location>
        <position position="168"/>
    </location>
    <ligand>
        <name>Mn(2+)</name>
        <dbReference type="ChEBI" id="CHEBI:29035"/>
    </ligand>
</feature>
<dbReference type="InterPro" id="IPR019832">
    <property type="entry name" value="Mn/Fe_SOD_C"/>
</dbReference>
<comment type="similarity">
    <text evidence="1 6">Belongs to the iron/manganese superoxide dismutase family.</text>
</comment>
<evidence type="ECO:0000313" key="9">
    <source>
        <dbReference type="EMBL" id="OGM15130.1"/>
    </source>
</evidence>
<proteinExistence type="inferred from homology"/>
<dbReference type="InterPro" id="IPR036314">
    <property type="entry name" value="SOD_C_sf"/>
</dbReference>
<evidence type="ECO:0000256" key="1">
    <source>
        <dbReference type="ARBA" id="ARBA00008714"/>
    </source>
</evidence>
<dbReference type="GO" id="GO:0005737">
    <property type="term" value="C:cytoplasm"/>
    <property type="evidence" value="ECO:0007669"/>
    <property type="project" value="TreeGrafter"/>
</dbReference>
<organism evidence="9 10">
    <name type="scientific">Candidatus Woesebacteria bacterium RBG_16_42_24</name>
    <dbReference type="NCBI Taxonomy" id="1802485"/>
    <lineage>
        <taxon>Bacteria</taxon>
        <taxon>Candidatus Woeseibacteriota</taxon>
    </lineage>
</organism>
<protein>
    <recommendedName>
        <fullName evidence="2 6">Superoxide dismutase</fullName>
        <ecNumber evidence="2 6">1.15.1.1</ecNumber>
    </recommendedName>
</protein>
<evidence type="ECO:0000313" key="10">
    <source>
        <dbReference type="Proteomes" id="UP000177382"/>
    </source>
</evidence>
<feature type="binding site" evidence="5">
    <location>
        <position position="27"/>
    </location>
    <ligand>
        <name>Mn(2+)</name>
        <dbReference type="ChEBI" id="CHEBI:29035"/>
    </ligand>
</feature>
<feature type="domain" description="Manganese/iron superoxide dismutase C-terminal" evidence="8">
    <location>
        <begin position="98"/>
        <end position="196"/>
    </location>
</feature>
<dbReference type="PIRSF" id="PIRSF000349">
    <property type="entry name" value="SODismutase"/>
    <property type="match status" value="1"/>
</dbReference>
<dbReference type="InterPro" id="IPR036324">
    <property type="entry name" value="Mn/Fe_SOD_N_sf"/>
</dbReference>
<comment type="catalytic activity">
    <reaction evidence="6">
        <text>2 superoxide + 2 H(+) = H2O2 + O2</text>
        <dbReference type="Rhea" id="RHEA:20696"/>
        <dbReference type="ChEBI" id="CHEBI:15378"/>
        <dbReference type="ChEBI" id="CHEBI:15379"/>
        <dbReference type="ChEBI" id="CHEBI:16240"/>
        <dbReference type="ChEBI" id="CHEBI:18421"/>
        <dbReference type="EC" id="1.15.1.1"/>
    </reaction>
</comment>
<feature type="binding site" evidence="5">
    <location>
        <position position="164"/>
    </location>
    <ligand>
        <name>Mn(2+)</name>
        <dbReference type="ChEBI" id="CHEBI:29035"/>
    </ligand>
</feature>
<dbReference type="STRING" id="1802485.A2V97_00090"/>